<keyword evidence="4 5" id="KW-0326">Glycosidase</keyword>
<dbReference type="GO" id="GO:0004557">
    <property type="term" value="F:alpha-galactosidase activity"/>
    <property type="evidence" value="ECO:0007669"/>
    <property type="project" value="UniProtKB-UniRule"/>
</dbReference>
<dbReference type="AlphaFoldDB" id="A0A3S3ZNL4"/>
<evidence type="ECO:0000313" key="9">
    <source>
        <dbReference type="EMBL" id="RWZ59308.1"/>
    </source>
</evidence>
<dbReference type="PANTHER" id="PTHR43053">
    <property type="entry name" value="GLYCOSIDASE FAMILY 31"/>
    <property type="match status" value="1"/>
</dbReference>
<dbReference type="Proteomes" id="UP000288603">
    <property type="component" value="Unassembled WGS sequence"/>
</dbReference>
<evidence type="ECO:0000256" key="6">
    <source>
        <dbReference type="PIRSR" id="PIRSR005536-1"/>
    </source>
</evidence>
<feature type="active site" description="Proton donor" evidence="6">
    <location>
        <position position="524"/>
    </location>
</feature>
<dbReference type="Gene3D" id="2.70.98.60">
    <property type="entry name" value="alpha-galactosidase from lactobacil brevis"/>
    <property type="match status" value="1"/>
</dbReference>
<dbReference type="InterPro" id="IPR031705">
    <property type="entry name" value="Glyco_hydro_36_C"/>
</dbReference>
<feature type="domain" description="Glycosyl hydrolase family 36 C-terminal" evidence="7">
    <location>
        <begin position="630"/>
        <end position="706"/>
    </location>
</feature>
<evidence type="ECO:0000256" key="1">
    <source>
        <dbReference type="ARBA" id="ARBA00001255"/>
    </source>
</evidence>
<evidence type="ECO:0000259" key="7">
    <source>
        <dbReference type="Pfam" id="PF16874"/>
    </source>
</evidence>
<evidence type="ECO:0000256" key="2">
    <source>
        <dbReference type="ARBA" id="ARBA00012755"/>
    </source>
</evidence>
<comment type="caution">
    <text evidence="9">The sequence shown here is derived from an EMBL/GenBank/DDBJ whole genome shotgun (WGS) entry which is preliminary data.</text>
</comment>
<sequence length="721" mass="77933">MQRRDMLHLRRGGTSVVIDLATPLPTILWWGEDLGEVADGELRDLATASIPQRASGGLDDPAPLTLLPQHADGWFGSPGLRGHRTGGLGFSPALRTTHVEAVRDADTGADRTNGPATSIIAQAADPSAALGAEFRLAIGAGGVVTSTIALTNTGDDEYTLDALAVTLPVPPSAREILDTTGRHLHERSPQRHAFTIGTHERSSHKGRPGADATLLLVAGEPGFGFERGIAHALHVGWSGNHVIRAEKRVTGETLLMGGELLGSGEIVLAPGESYTTPTVYGTWGDGLNALSARLHEHVRARPTHPSRPRPVTLNTWEAVYFDQNFAGLAELAEVAAGVGAERFVLDDGWFRGRRDDTTSLGDWYVDETVWPEGLRPLADHVRSLGLEFGLWFEPEMVSLDSDLAREHPDWMLAVAGRTPLPGRQQYVLDVANPAVSAYLLERIDALVAELGIAYIKWDHNRDVVDGASSMTGRAGVHEATVALYALFDELRRRHPGLEIESCASGGARVDLGILEHTDRVWTSDCIDPIERLDIQRYTGLLLPPELMGEHVSGPTSHSTGRTLGLDLRAAGAIFGHFGVEWDVREASPEERAHLGDWISAHKRWRDRLHTARTVHVDVTDPAIDLRGAITHDGSWGLFALTQVTTGIAHPPGRFVLAGLDPARLYTVRVPAPLPRVLGPGQSPLPWAQDGVTLSGRALMSVGLQRPILFPQHSILIELTTD</sequence>
<dbReference type="EC" id="3.2.1.22" evidence="2 5"/>
<dbReference type="InterPro" id="IPR017853">
    <property type="entry name" value="GH"/>
</dbReference>
<evidence type="ECO:0000259" key="8">
    <source>
        <dbReference type="Pfam" id="PF16875"/>
    </source>
</evidence>
<evidence type="ECO:0000256" key="4">
    <source>
        <dbReference type="ARBA" id="ARBA00023295"/>
    </source>
</evidence>
<name>A0A3S3ZNL4_9MICO</name>
<dbReference type="InterPro" id="IPR038417">
    <property type="entry name" value="Alpga-gal_N_sf"/>
</dbReference>
<dbReference type="InterPro" id="IPR050985">
    <property type="entry name" value="Alpha-glycosidase_related"/>
</dbReference>
<dbReference type="CDD" id="cd14791">
    <property type="entry name" value="GH36"/>
    <property type="match status" value="1"/>
</dbReference>
<dbReference type="FunFam" id="3.20.20.70:FF:000118">
    <property type="entry name" value="Alpha-galactosidase"/>
    <property type="match status" value="1"/>
</dbReference>
<dbReference type="PANTHER" id="PTHR43053:SF3">
    <property type="entry name" value="ALPHA-GALACTOSIDASE C-RELATED"/>
    <property type="match status" value="1"/>
</dbReference>
<dbReference type="InterPro" id="IPR002252">
    <property type="entry name" value="Glyco_hydro_36"/>
</dbReference>
<comment type="similarity">
    <text evidence="5">Belongs to the glycosyl hydrolase.</text>
</comment>
<keyword evidence="3 5" id="KW-0378">Hydrolase</keyword>
<dbReference type="Pfam" id="PF16875">
    <property type="entry name" value="Glyco_hydro_36N"/>
    <property type="match status" value="1"/>
</dbReference>
<evidence type="ECO:0000256" key="5">
    <source>
        <dbReference type="PIRNR" id="PIRNR005536"/>
    </source>
</evidence>
<dbReference type="Pfam" id="PF02065">
    <property type="entry name" value="Melibiase"/>
    <property type="match status" value="1"/>
</dbReference>
<keyword evidence="10" id="KW-1185">Reference proteome</keyword>
<proteinExistence type="inferred from homology"/>
<dbReference type="EMBL" id="RZNC01000005">
    <property type="protein sequence ID" value="RWZ59308.1"/>
    <property type="molecule type" value="Genomic_DNA"/>
</dbReference>
<gene>
    <name evidence="9" type="ORF">ELQ92_13720</name>
</gene>
<organism evidence="9 10">
    <name type="scientific">Labedella populi</name>
    <dbReference type="NCBI Taxonomy" id="2498850"/>
    <lineage>
        <taxon>Bacteria</taxon>
        <taxon>Bacillati</taxon>
        <taxon>Actinomycetota</taxon>
        <taxon>Actinomycetes</taxon>
        <taxon>Micrococcales</taxon>
        <taxon>Microbacteriaceae</taxon>
        <taxon>Labedella</taxon>
    </lineage>
</organism>
<feature type="domain" description="Glycosyl hydrolase family 36 N-terminal" evidence="8">
    <location>
        <begin position="24"/>
        <end position="268"/>
    </location>
</feature>
<evidence type="ECO:0000313" key="10">
    <source>
        <dbReference type="Proteomes" id="UP000288603"/>
    </source>
</evidence>
<dbReference type="Pfam" id="PF16874">
    <property type="entry name" value="Glyco_hydro_36C"/>
    <property type="match status" value="1"/>
</dbReference>
<dbReference type="InterPro" id="IPR013785">
    <property type="entry name" value="Aldolase_TIM"/>
</dbReference>
<protein>
    <recommendedName>
        <fullName evidence="2 5">Alpha-galactosidase</fullName>
        <ecNumber evidence="2 5">3.2.1.22</ecNumber>
    </recommendedName>
</protein>
<dbReference type="PIRSF" id="PIRSF005536">
    <property type="entry name" value="Agal"/>
    <property type="match status" value="1"/>
</dbReference>
<dbReference type="SUPFAM" id="SSF51445">
    <property type="entry name" value="(Trans)glycosidases"/>
    <property type="match status" value="1"/>
</dbReference>
<comment type="catalytic activity">
    <reaction evidence="1 5">
        <text>Hydrolysis of terminal, non-reducing alpha-D-galactose residues in alpha-D-galactosides, including galactose oligosaccharides, galactomannans and galactolipids.</text>
        <dbReference type="EC" id="3.2.1.22"/>
    </reaction>
</comment>
<dbReference type="Gene3D" id="3.20.20.70">
    <property type="entry name" value="Aldolase class I"/>
    <property type="match status" value="1"/>
</dbReference>
<evidence type="ECO:0000256" key="3">
    <source>
        <dbReference type="ARBA" id="ARBA00022801"/>
    </source>
</evidence>
<feature type="active site" description="Nucleophile" evidence="6">
    <location>
        <position position="458"/>
    </location>
</feature>
<dbReference type="GO" id="GO:0016052">
    <property type="term" value="P:carbohydrate catabolic process"/>
    <property type="evidence" value="ECO:0007669"/>
    <property type="project" value="InterPro"/>
</dbReference>
<accession>A0A3S3ZNL4</accession>
<dbReference type="RefSeq" id="WP_128499880.1">
    <property type="nucleotide sequence ID" value="NZ_RZNC01000005.1"/>
</dbReference>
<reference evidence="9 10" key="1">
    <citation type="submission" date="2018-12" db="EMBL/GenBank/DDBJ databases">
        <authorList>
            <person name="Li F."/>
        </authorList>
    </citation>
    <scope>NUCLEOTIDE SEQUENCE [LARGE SCALE GENOMIC DNA]</scope>
    <source>
        <strain evidence="9 10">8H24J-4-2</strain>
    </source>
</reference>
<dbReference type="OrthoDB" id="9758822at2"/>
<dbReference type="InterPro" id="IPR031704">
    <property type="entry name" value="Glyco_hydro_36_N"/>
</dbReference>
<dbReference type="PRINTS" id="PR00743">
    <property type="entry name" value="GLHYDRLASE36"/>
</dbReference>